<keyword evidence="5" id="KW-0804">Transcription</keyword>
<dbReference type="Pfam" id="PF00155">
    <property type="entry name" value="Aminotran_1_2"/>
    <property type="match status" value="1"/>
</dbReference>
<dbReference type="InterPro" id="IPR015424">
    <property type="entry name" value="PyrdxlP-dep_Trfase"/>
</dbReference>
<dbReference type="InterPro" id="IPR051446">
    <property type="entry name" value="HTH_trans_reg/aminotransferase"/>
</dbReference>
<dbReference type="PANTHER" id="PTHR46577">
    <property type="entry name" value="HTH-TYPE TRANSCRIPTIONAL REGULATORY PROTEIN GABR"/>
    <property type="match status" value="1"/>
</dbReference>
<reference evidence="7" key="1">
    <citation type="submission" date="2005-08" db="EMBL/GenBank/DDBJ databases">
        <title>Complete sequence of Dechloromonas aromatica RCB.</title>
        <authorList>
            <person name="Salinero K.K."/>
            <person name="Copeland A."/>
            <person name="Lucas S."/>
            <person name="Lapidus A."/>
            <person name="Barry K."/>
            <person name="Detter J.C."/>
            <person name="Glavina T."/>
            <person name="Hammon N."/>
            <person name="Israni S."/>
            <person name="Pitluck S."/>
            <person name="Di Bartolo G."/>
            <person name="Trong S."/>
            <person name="Schmutz J."/>
            <person name="Larimer F."/>
            <person name="Land M."/>
            <person name="Ivanova N."/>
            <person name="Richardson P."/>
        </authorList>
    </citation>
    <scope>NUCLEOTIDE SEQUENCE</scope>
    <source>
        <strain evidence="7">RCB</strain>
    </source>
</reference>
<evidence type="ECO:0000256" key="5">
    <source>
        <dbReference type="ARBA" id="ARBA00023163"/>
    </source>
</evidence>
<dbReference type="InterPro" id="IPR000524">
    <property type="entry name" value="Tscrpt_reg_HTH_GntR"/>
</dbReference>
<name>Q47EQ3_DECAR</name>
<dbReference type="SMART" id="SM00345">
    <property type="entry name" value="HTH_GNTR"/>
    <property type="match status" value="1"/>
</dbReference>
<dbReference type="eggNOG" id="COG1167">
    <property type="taxonomic scope" value="Bacteria"/>
</dbReference>
<dbReference type="PROSITE" id="PS50949">
    <property type="entry name" value="HTH_GNTR"/>
    <property type="match status" value="1"/>
</dbReference>
<dbReference type="GO" id="GO:0003677">
    <property type="term" value="F:DNA binding"/>
    <property type="evidence" value="ECO:0007669"/>
    <property type="project" value="UniProtKB-KW"/>
</dbReference>
<evidence type="ECO:0000259" key="6">
    <source>
        <dbReference type="PROSITE" id="PS50949"/>
    </source>
</evidence>
<evidence type="ECO:0000256" key="3">
    <source>
        <dbReference type="ARBA" id="ARBA00023015"/>
    </source>
</evidence>
<dbReference type="CDD" id="cd07377">
    <property type="entry name" value="WHTH_GntR"/>
    <property type="match status" value="1"/>
</dbReference>
<protein>
    <submittedName>
        <fullName evidence="7">Transcriptional regulator, GntR family</fullName>
    </submittedName>
</protein>
<keyword evidence="4" id="KW-0238">DNA-binding</keyword>
<dbReference type="Gene3D" id="3.40.640.10">
    <property type="entry name" value="Type I PLP-dependent aspartate aminotransferase-like (Major domain)"/>
    <property type="match status" value="1"/>
</dbReference>
<dbReference type="OrthoDB" id="9804020at2"/>
<dbReference type="SUPFAM" id="SSF53383">
    <property type="entry name" value="PLP-dependent transferases"/>
    <property type="match status" value="1"/>
</dbReference>
<accession>Q47EQ3</accession>
<dbReference type="STRING" id="159087.Daro_1932"/>
<gene>
    <name evidence="7" type="ordered locus">Daro_1932</name>
</gene>
<evidence type="ECO:0000256" key="1">
    <source>
        <dbReference type="ARBA" id="ARBA00005384"/>
    </source>
</evidence>
<proteinExistence type="inferred from homology"/>
<dbReference type="SUPFAM" id="SSF46785">
    <property type="entry name" value="Winged helix' DNA-binding domain"/>
    <property type="match status" value="1"/>
</dbReference>
<evidence type="ECO:0000256" key="2">
    <source>
        <dbReference type="ARBA" id="ARBA00022898"/>
    </source>
</evidence>
<dbReference type="CDD" id="cd00609">
    <property type="entry name" value="AAT_like"/>
    <property type="match status" value="1"/>
</dbReference>
<dbReference type="Gene3D" id="1.10.10.10">
    <property type="entry name" value="Winged helix-like DNA-binding domain superfamily/Winged helix DNA-binding domain"/>
    <property type="match status" value="1"/>
</dbReference>
<dbReference type="InterPro" id="IPR015422">
    <property type="entry name" value="PyrdxlP-dep_Trfase_small"/>
</dbReference>
<organism evidence="7">
    <name type="scientific">Dechloromonas aromatica (strain RCB)</name>
    <dbReference type="NCBI Taxonomy" id="159087"/>
    <lineage>
        <taxon>Bacteria</taxon>
        <taxon>Pseudomonadati</taxon>
        <taxon>Pseudomonadota</taxon>
        <taxon>Betaproteobacteria</taxon>
        <taxon>Rhodocyclales</taxon>
        <taxon>Azonexaceae</taxon>
        <taxon>Dechloromonas</taxon>
    </lineage>
</organism>
<dbReference type="InterPro" id="IPR036390">
    <property type="entry name" value="WH_DNA-bd_sf"/>
</dbReference>
<dbReference type="GO" id="GO:0030170">
    <property type="term" value="F:pyridoxal phosphate binding"/>
    <property type="evidence" value="ECO:0007669"/>
    <property type="project" value="InterPro"/>
</dbReference>
<sequence length="476" mass="51946">MSEQLLRYEQLASELAGMVESGVLSRGDRLPSVRQLSRERRLSVSTVLQALHQLEDRGLVEARPQSGYFVRQAKTSHAEPQLRSTPEAPMPVDISQRLVRVLQAGTGPGVAPLAAALPASALLPVAALNRLYAGVVRRHPELLSGGSHINMDEPALVRQLVRRSLAWGGPVAAEELIITNSCTESLGLCLRAVTKPGDTVAVESPAYYLMLQLLETLGLKALEIPTDPRTGMSLDALELATRQGRVAACLLVSNGSNPLGCVMPDERKRLFATLTAARGVAVIEDDIYGDLHLGNERPWPIKAYDKTGNVLLCSSFSKSLSPSLRIGFVAAGRYRSAVALHKTISSGGTNPITQHVLAEYLESGAYDRHLRTLRRAYERQVEAMRLAVSRYFPAATRIAQPQGGYVLWVELPEAFDTTLLYEQAIAENLAYVPGELFSPSGMYRNCLRLNCGNPHTPEIEDAVRRLGAIFSRPQIK</sequence>
<dbReference type="EMBL" id="CP000089">
    <property type="protein sequence ID" value="AAZ46678.1"/>
    <property type="molecule type" value="Genomic_DNA"/>
</dbReference>
<dbReference type="InterPro" id="IPR015421">
    <property type="entry name" value="PyrdxlP-dep_Trfase_major"/>
</dbReference>
<keyword evidence="2" id="KW-0663">Pyridoxal phosphate</keyword>
<dbReference type="GO" id="GO:0003700">
    <property type="term" value="F:DNA-binding transcription factor activity"/>
    <property type="evidence" value="ECO:0007669"/>
    <property type="project" value="InterPro"/>
</dbReference>
<feature type="domain" description="HTH gntR-type" evidence="6">
    <location>
        <begin position="5"/>
        <end position="73"/>
    </location>
</feature>
<comment type="similarity">
    <text evidence="1">In the C-terminal section; belongs to the class-I pyridoxal-phosphate-dependent aminotransferase family.</text>
</comment>
<keyword evidence="3" id="KW-0805">Transcription regulation</keyword>
<dbReference type="Gene3D" id="3.90.1150.10">
    <property type="entry name" value="Aspartate Aminotransferase, domain 1"/>
    <property type="match status" value="1"/>
</dbReference>
<dbReference type="PANTHER" id="PTHR46577:SF2">
    <property type="entry name" value="TRANSCRIPTIONAL REGULATORY PROTEIN"/>
    <property type="match status" value="1"/>
</dbReference>
<dbReference type="InterPro" id="IPR004839">
    <property type="entry name" value="Aminotransferase_I/II_large"/>
</dbReference>
<dbReference type="HOGENOM" id="CLU_017584_0_0_4"/>
<dbReference type="KEGG" id="dar:Daro_1932"/>
<dbReference type="InterPro" id="IPR036388">
    <property type="entry name" value="WH-like_DNA-bd_sf"/>
</dbReference>
<dbReference type="Pfam" id="PF00392">
    <property type="entry name" value="GntR"/>
    <property type="match status" value="1"/>
</dbReference>
<evidence type="ECO:0000256" key="4">
    <source>
        <dbReference type="ARBA" id="ARBA00023125"/>
    </source>
</evidence>
<dbReference type="AlphaFoldDB" id="Q47EQ3"/>
<evidence type="ECO:0000313" key="7">
    <source>
        <dbReference type="EMBL" id="AAZ46678.1"/>
    </source>
</evidence>